<name>A0A2Z6NHA1_TRISU</name>
<organism evidence="2 3">
    <name type="scientific">Trifolium subterraneum</name>
    <name type="common">Subterranean clover</name>
    <dbReference type="NCBI Taxonomy" id="3900"/>
    <lineage>
        <taxon>Eukaryota</taxon>
        <taxon>Viridiplantae</taxon>
        <taxon>Streptophyta</taxon>
        <taxon>Embryophyta</taxon>
        <taxon>Tracheophyta</taxon>
        <taxon>Spermatophyta</taxon>
        <taxon>Magnoliopsida</taxon>
        <taxon>eudicotyledons</taxon>
        <taxon>Gunneridae</taxon>
        <taxon>Pentapetalae</taxon>
        <taxon>rosids</taxon>
        <taxon>fabids</taxon>
        <taxon>Fabales</taxon>
        <taxon>Fabaceae</taxon>
        <taxon>Papilionoideae</taxon>
        <taxon>50 kb inversion clade</taxon>
        <taxon>NPAAA clade</taxon>
        <taxon>Hologalegina</taxon>
        <taxon>IRL clade</taxon>
        <taxon>Trifolieae</taxon>
        <taxon>Trifolium</taxon>
    </lineage>
</organism>
<evidence type="ECO:0000256" key="1">
    <source>
        <dbReference type="SAM" id="MobiDB-lite"/>
    </source>
</evidence>
<proteinExistence type="predicted"/>
<dbReference type="AlphaFoldDB" id="A0A2Z6NHA1"/>
<dbReference type="Proteomes" id="UP000242715">
    <property type="component" value="Unassembled WGS sequence"/>
</dbReference>
<feature type="region of interest" description="Disordered" evidence="1">
    <location>
        <begin position="36"/>
        <end position="57"/>
    </location>
</feature>
<keyword evidence="3" id="KW-1185">Reference proteome</keyword>
<reference evidence="3" key="1">
    <citation type="journal article" date="2017" name="Front. Plant Sci.">
        <title>Climate Clever Clovers: New Paradigm to Reduce the Environmental Footprint of Ruminants by Breeding Low Methanogenic Forages Utilizing Haplotype Variation.</title>
        <authorList>
            <person name="Kaur P."/>
            <person name="Appels R."/>
            <person name="Bayer P.E."/>
            <person name="Keeble-Gagnere G."/>
            <person name="Wang J."/>
            <person name="Hirakawa H."/>
            <person name="Shirasawa K."/>
            <person name="Vercoe P."/>
            <person name="Stefanova K."/>
            <person name="Durmic Z."/>
            <person name="Nichols P."/>
            <person name="Revell C."/>
            <person name="Isobe S.N."/>
            <person name="Edwards D."/>
            <person name="Erskine W."/>
        </authorList>
    </citation>
    <scope>NUCLEOTIDE SEQUENCE [LARGE SCALE GENOMIC DNA]</scope>
    <source>
        <strain evidence="3">cv. Daliak</strain>
    </source>
</reference>
<gene>
    <name evidence="2" type="ORF">TSUD_179690</name>
</gene>
<sequence>MLLTQEARLDRPGNTPSDFSITVQFTALLSSYKTSTTSPQSSQVNPPHTSSFNSTRGGRGHFRGRGCGHGYGGCGCRFSYHPRPSYVLESSAHHPLLQLNVNFVIKWDILLRDLRTWKFLHQCHSDHPLDPFYSNDTNESNYHALSVVHTSPSL</sequence>
<feature type="compositionally biased region" description="Polar residues" evidence="1">
    <location>
        <begin position="36"/>
        <end position="55"/>
    </location>
</feature>
<accession>A0A2Z6NHA1</accession>
<protein>
    <submittedName>
        <fullName evidence="2">Uncharacterized protein</fullName>
    </submittedName>
</protein>
<evidence type="ECO:0000313" key="2">
    <source>
        <dbReference type="EMBL" id="GAU43874.1"/>
    </source>
</evidence>
<dbReference type="EMBL" id="DF973999">
    <property type="protein sequence ID" value="GAU43874.1"/>
    <property type="molecule type" value="Genomic_DNA"/>
</dbReference>
<evidence type="ECO:0000313" key="3">
    <source>
        <dbReference type="Proteomes" id="UP000242715"/>
    </source>
</evidence>